<reference evidence="12" key="1">
    <citation type="submission" date="2025-08" db="UniProtKB">
        <authorList>
            <consortium name="Ensembl"/>
        </authorList>
    </citation>
    <scope>IDENTIFICATION</scope>
</reference>
<comment type="similarity">
    <text evidence="2">Belongs to the DNA repair enzymes AP/ExoA family.</text>
</comment>
<comment type="catalytic activity">
    <reaction evidence="1">
        <text>Exonucleolytic cleavage in the 3'- to 5'-direction to yield nucleoside 5'-phosphates.</text>
        <dbReference type="EC" id="3.1.11.2"/>
    </reaction>
</comment>
<evidence type="ECO:0000256" key="4">
    <source>
        <dbReference type="ARBA" id="ARBA00022723"/>
    </source>
</evidence>
<dbReference type="GO" id="GO:0003906">
    <property type="term" value="F:DNA-(apurinic or apyrimidinic site) endonuclease activity"/>
    <property type="evidence" value="ECO:0007669"/>
    <property type="project" value="TreeGrafter"/>
</dbReference>
<feature type="binding site" evidence="9">
    <location>
        <position position="10"/>
    </location>
    <ligand>
        <name>Mg(2+)</name>
        <dbReference type="ChEBI" id="CHEBI:18420"/>
        <label>1</label>
    </ligand>
</feature>
<evidence type="ECO:0000313" key="13">
    <source>
        <dbReference type="Proteomes" id="UP000264800"/>
    </source>
</evidence>
<keyword evidence="5" id="KW-0227">DNA damage</keyword>
<accession>A0A3Q3EXK1</accession>
<keyword evidence="8" id="KW-0234">DNA repair</keyword>
<dbReference type="GO" id="GO:0008081">
    <property type="term" value="F:phosphoric diester hydrolase activity"/>
    <property type="evidence" value="ECO:0007669"/>
    <property type="project" value="TreeGrafter"/>
</dbReference>
<dbReference type="PANTHER" id="PTHR22748:SF26">
    <property type="entry name" value="ENDONUCLEASE_EXONUCLEASE_PHOSPHATASE DOMAIN-CONTAINING PROTEIN"/>
    <property type="match status" value="1"/>
</dbReference>
<dbReference type="GeneTree" id="ENSGT00980000198652"/>
<dbReference type="OMA" id="FQETHIA"/>
<evidence type="ECO:0000256" key="3">
    <source>
        <dbReference type="ARBA" id="ARBA00012115"/>
    </source>
</evidence>
<dbReference type="CDD" id="cd09076">
    <property type="entry name" value="L1-EN"/>
    <property type="match status" value="1"/>
</dbReference>
<organism evidence="12 13">
    <name type="scientific">Kryptolebias marmoratus</name>
    <name type="common">Mangrove killifish</name>
    <name type="synonym">Rivulus marmoratus</name>
    <dbReference type="NCBI Taxonomy" id="37003"/>
    <lineage>
        <taxon>Eukaryota</taxon>
        <taxon>Metazoa</taxon>
        <taxon>Chordata</taxon>
        <taxon>Craniata</taxon>
        <taxon>Vertebrata</taxon>
        <taxon>Euteleostomi</taxon>
        <taxon>Actinopterygii</taxon>
        <taxon>Neopterygii</taxon>
        <taxon>Teleostei</taxon>
        <taxon>Neoteleostei</taxon>
        <taxon>Acanthomorphata</taxon>
        <taxon>Ovalentaria</taxon>
        <taxon>Atherinomorphae</taxon>
        <taxon>Cyprinodontiformes</taxon>
        <taxon>Rivulidae</taxon>
        <taxon>Kryptolebias</taxon>
    </lineage>
</organism>
<name>A0A3Q3EXK1_KRYMA</name>
<feature type="site" description="Important for catalytic activity" evidence="10">
    <location>
        <position position="205"/>
    </location>
</feature>
<feature type="binding site" evidence="9">
    <location>
        <position position="143"/>
    </location>
    <ligand>
        <name>Mg(2+)</name>
        <dbReference type="ChEBI" id="CHEBI:18420"/>
        <label>1</label>
    </ligand>
</feature>
<dbReference type="AlphaFoldDB" id="A0A3Q3EXK1"/>
<dbReference type="InterPro" id="IPR036691">
    <property type="entry name" value="Endo/exonu/phosph_ase_sf"/>
</dbReference>
<proteinExistence type="inferred from homology"/>
<comment type="cofactor">
    <cofactor evidence="9">
        <name>Mg(2+)</name>
        <dbReference type="ChEBI" id="CHEBI:18420"/>
    </cofactor>
    <cofactor evidence="9">
        <name>Mn(2+)</name>
        <dbReference type="ChEBI" id="CHEBI:29035"/>
    </cofactor>
    <text evidence="9">Probably binds two magnesium or manganese ions per subunit.</text>
</comment>
<dbReference type="EC" id="3.1.11.2" evidence="3"/>
<evidence type="ECO:0000256" key="8">
    <source>
        <dbReference type="ARBA" id="ARBA00023204"/>
    </source>
</evidence>
<dbReference type="InterPro" id="IPR005135">
    <property type="entry name" value="Endo/exonuclease/phosphatase"/>
</dbReference>
<evidence type="ECO:0000256" key="10">
    <source>
        <dbReference type="PIRSR" id="PIRSR604808-3"/>
    </source>
</evidence>
<keyword evidence="13" id="KW-1185">Reference proteome</keyword>
<evidence type="ECO:0000256" key="1">
    <source>
        <dbReference type="ARBA" id="ARBA00000493"/>
    </source>
</evidence>
<dbReference type="PANTHER" id="PTHR22748">
    <property type="entry name" value="AP ENDONUCLEASE"/>
    <property type="match status" value="1"/>
</dbReference>
<keyword evidence="7 9" id="KW-0460">Magnesium</keyword>
<dbReference type="GO" id="GO:0006284">
    <property type="term" value="P:base-excision repair"/>
    <property type="evidence" value="ECO:0007669"/>
    <property type="project" value="TreeGrafter"/>
</dbReference>
<feature type="binding site" evidence="9">
    <location>
        <position position="39"/>
    </location>
    <ligand>
        <name>Mg(2+)</name>
        <dbReference type="ChEBI" id="CHEBI:18420"/>
        <label>1</label>
    </ligand>
</feature>
<dbReference type="Proteomes" id="UP000264800">
    <property type="component" value="Unplaced"/>
</dbReference>
<evidence type="ECO:0000256" key="6">
    <source>
        <dbReference type="ARBA" id="ARBA00022801"/>
    </source>
</evidence>
<evidence type="ECO:0000256" key="7">
    <source>
        <dbReference type="ARBA" id="ARBA00022842"/>
    </source>
</evidence>
<sequence>MTKFHVISWNVNGLNGQIKRAACLDFLRRHSVDIAFIQESHLRSIDTQRFANKFYYTAASASLSSKNRGSLIVLKRNLSLNILGKYGSEDGRVSYIKTIIAGHKFAFISIYAPSLYEPDFFSKLISVLTQIHDYSFIISADMNACVNLTLDKSACLSTSTQIRSSNELQDFLSAFSLVDLYRVVNPTCKQYTFYSARHQSFSRLDYLLSILSTDVPVHYSSYLVMVFHVHFACLHLTSCYDVLDCLRGIFTACILGPAGYDRPRPLLLSC</sequence>
<keyword evidence="9" id="KW-0464">Manganese</keyword>
<dbReference type="STRING" id="37003.ENSKMAP00000006347"/>
<keyword evidence="6" id="KW-0378">Hydrolase</keyword>
<dbReference type="InterPro" id="IPR004808">
    <property type="entry name" value="AP_endonuc_1"/>
</dbReference>
<evidence type="ECO:0000256" key="9">
    <source>
        <dbReference type="PIRSR" id="PIRSR604808-2"/>
    </source>
</evidence>
<dbReference type="SUPFAM" id="SSF56219">
    <property type="entry name" value="DNase I-like"/>
    <property type="match status" value="1"/>
</dbReference>
<evidence type="ECO:0000313" key="12">
    <source>
        <dbReference type="Ensembl" id="ENSKMAP00000006347.1"/>
    </source>
</evidence>
<feature type="domain" description="Endonuclease/exonuclease/phosphatase" evidence="11">
    <location>
        <begin position="7"/>
        <end position="208"/>
    </location>
</feature>
<evidence type="ECO:0000256" key="2">
    <source>
        <dbReference type="ARBA" id="ARBA00007092"/>
    </source>
</evidence>
<evidence type="ECO:0000256" key="5">
    <source>
        <dbReference type="ARBA" id="ARBA00022763"/>
    </source>
</evidence>
<dbReference type="GO" id="GO:0008311">
    <property type="term" value="F:double-stranded DNA 3'-5' DNA exonuclease activity"/>
    <property type="evidence" value="ECO:0007669"/>
    <property type="project" value="UniProtKB-EC"/>
</dbReference>
<keyword evidence="4 9" id="KW-0479">Metal-binding</keyword>
<dbReference type="GO" id="GO:0005634">
    <property type="term" value="C:nucleus"/>
    <property type="evidence" value="ECO:0007669"/>
    <property type="project" value="TreeGrafter"/>
</dbReference>
<feature type="site" description="Transition state stabilizer" evidence="10">
    <location>
        <position position="143"/>
    </location>
</feature>
<dbReference type="Gene3D" id="3.60.10.10">
    <property type="entry name" value="Endonuclease/exonuclease/phosphatase"/>
    <property type="match status" value="1"/>
</dbReference>
<dbReference type="Ensembl" id="ENSKMAT00000006455.1">
    <property type="protein sequence ID" value="ENSKMAP00000006347.1"/>
    <property type="gene ID" value="ENSKMAG00000004822.1"/>
</dbReference>
<dbReference type="Pfam" id="PF03372">
    <property type="entry name" value="Exo_endo_phos"/>
    <property type="match status" value="1"/>
</dbReference>
<reference evidence="12" key="2">
    <citation type="submission" date="2025-09" db="UniProtKB">
        <authorList>
            <consortium name="Ensembl"/>
        </authorList>
    </citation>
    <scope>IDENTIFICATION</scope>
</reference>
<evidence type="ECO:0000259" key="11">
    <source>
        <dbReference type="Pfam" id="PF03372"/>
    </source>
</evidence>
<dbReference type="GO" id="GO:0046872">
    <property type="term" value="F:metal ion binding"/>
    <property type="evidence" value="ECO:0007669"/>
    <property type="project" value="UniProtKB-KW"/>
</dbReference>
<feature type="binding site" evidence="9">
    <location>
        <position position="141"/>
    </location>
    <ligand>
        <name>Mg(2+)</name>
        <dbReference type="ChEBI" id="CHEBI:18420"/>
        <label>1</label>
    </ligand>
</feature>
<protein>
    <recommendedName>
        <fullName evidence="3">exodeoxyribonuclease III</fullName>
        <ecNumber evidence="3">3.1.11.2</ecNumber>
    </recommendedName>
</protein>